<feature type="region of interest" description="Disordered" evidence="4">
    <location>
        <begin position="1"/>
        <end position="35"/>
    </location>
</feature>
<protein>
    <recommendedName>
        <fullName evidence="7">NAD(P)-binding protein</fullName>
    </recommendedName>
</protein>
<gene>
    <name evidence="5" type="ORF">EVG20_g6028</name>
</gene>
<evidence type="ECO:0000256" key="4">
    <source>
        <dbReference type="SAM" id="MobiDB-lite"/>
    </source>
</evidence>
<keyword evidence="2" id="KW-0521">NADP</keyword>
<dbReference type="SUPFAM" id="SSF51735">
    <property type="entry name" value="NAD(P)-binding Rossmann-fold domains"/>
    <property type="match status" value="1"/>
</dbReference>
<keyword evidence="6" id="KW-1185">Reference proteome</keyword>
<dbReference type="InterPro" id="IPR036291">
    <property type="entry name" value="NAD(P)-bd_dom_sf"/>
</dbReference>
<dbReference type="STRING" id="205917.A0A4Y9YPW8"/>
<dbReference type="InterPro" id="IPR002347">
    <property type="entry name" value="SDR_fam"/>
</dbReference>
<dbReference type="Pfam" id="PF00106">
    <property type="entry name" value="adh_short"/>
    <property type="match status" value="1"/>
</dbReference>
<name>A0A4Y9YPW8_9AGAM</name>
<dbReference type="Proteomes" id="UP000298327">
    <property type="component" value="Unassembled WGS sequence"/>
</dbReference>
<keyword evidence="3" id="KW-0560">Oxidoreductase</keyword>
<evidence type="ECO:0000313" key="6">
    <source>
        <dbReference type="Proteomes" id="UP000298327"/>
    </source>
</evidence>
<comment type="similarity">
    <text evidence="1">Belongs to the short-chain dehydrogenases/reductases (SDR) family.</text>
</comment>
<dbReference type="AlphaFoldDB" id="A0A4Y9YPW8"/>
<sequence>MCPGHRSNVRDWQGVGPQYPRASVPPDGHRRRPPPGELAELASLSEKDGRGKLVTAQLDINADRDALLQSIRSLIEAHPDLDAVIFSAAVQFVVDFRKPEEMDLDALSTELNMNYSAVVTMIVKGFLPHFLKLGEQGRASFLVLITSTLAFVPAPWAANYSASKAAIHSLCLSMRVQLKEKNIHVIELSPPLVESELHDHQGMTQALSKIWMPLDKFIPAAMEGLLRGDPHIAVGRANGVFEQFEKDKLEAVQRFYETRREL</sequence>
<comment type="caution">
    <text evidence="5">The sequence shown here is derived from an EMBL/GenBank/DDBJ whole genome shotgun (WGS) entry which is preliminary data.</text>
</comment>
<dbReference type="Gene3D" id="3.40.50.720">
    <property type="entry name" value="NAD(P)-binding Rossmann-like Domain"/>
    <property type="match status" value="1"/>
</dbReference>
<evidence type="ECO:0008006" key="7">
    <source>
        <dbReference type="Google" id="ProtNLM"/>
    </source>
</evidence>
<evidence type="ECO:0000256" key="1">
    <source>
        <dbReference type="ARBA" id="ARBA00006484"/>
    </source>
</evidence>
<evidence type="ECO:0000256" key="3">
    <source>
        <dbReference type="ARBA" id="ARBA00023002"/>
    </source>
</evidence>
<dbReference type="OrthoDB" id="37659at2759"/>
<dbReference type="EMBL" id="SEOQ01000381">
    <property type="protein sequence ID" value="TFY64202.1"/>
    <property type="molecule type" value="Genomic_DNA"/>
</dbReference>
<organism evidence="5 6">
    <name type="scientific">Dentipellis fragilis</name>
    <dbReference type="NCBI Taxonomy" id="205917"/>
    <lineage>
        <taxon>Eukaryota</taxon>
        <taxon>Fungi</taxon>
        <taxon>Dikarya</taxon>
        <taxon>Basidiomycota</taxon>
        <taxon>Agaricomycotina</taxon>
        <taxon>Agaricomycetes</taxon>
        <taxon>Russulales</taxon>
        <taxon>Hericiaceae</taxon>
        <taxon>Dentipellis</taxon>
    </lineage>
</organism>
<evidence type="ECO:0000256" key="2">
    <source>
        <dbReference type="ARBA" id="ARBA00022857"/>
    </source>
</evidence>
<evidence type="ECO:0000313" key="5">
    <source>
        <dbReference type="EMBL" id="TFY64202.1"/>
    </source>
</evidence>
<accession>A0A4Y9YPW8</accession>
<reference evidence="5 6" key="1">
    <citation type="submission" date="2019-02" db="EMBL/GenBank/DDBJ databases">
        <title>Genome sequencing of the rare red list fungi Dentipellis fragilis.</title>
        <authorList>
            <person name="Buettner E."/>
            <person name="Kellner H."/>
        </authorList>
    </citation>
    <scope>NUCLEOTIDE SEQUENCE [LARGE SCALE GENOMIC DNA]</scope>
    <source>
        <strain evidence="5 6">DSM 105465</strain>
    </source>
</reference>
<dbReference type="PANTHER" id="PTHR43669">
    <property type="entry name" value="5-KETO-D-GLUCONATE 5-REDUCTASE"/>
    <property type="match status" value="1"/>
</dbReference>
<dbReference type="PANTHER" id="PTHR43669:SF11">
    <property type="entry name" value="SHORT-CHAIN DEHYDROGENASE_OXIDOREDUCTASE"/>
    <property type="match status" value="1"/>
</dbReference>
<dbReference type="GO" id="GO:0016491">
    <property type="term" value="F:oxidoreductase activity"/>
    <property type="evidence" value="ECO:0007669"/>
    <property type="project" value="UniProtKB-KW"/>
</dbReference>
<dbReference type="InterPro" id="IPR020904">
    <property type="entry name" value="Sc_DH/Rdtase_CS"/>
</dbReference>
<proteinExistence type="inferred from homology"/>
<dbReference type="PROSITE" id="PS00061">
    <property type="entry name" value="ADH_SHORT"/>
    <property type="match status" value="1"/>
</dbReference>